<accession>A0AAW0FKR6</accession>
<dbReference type="EMBL" id="JASBNA010000036">
    <property type="protein sequence ID" value="KAK7682283.1"/>
    <property type="molecule type" value="Genomic_DNA"/>
</dbReference>
<sequence>MEIGEALKRVDSDAASIALRETICGVGLRSNKTIMRFRRAVKQVTETTKTQTRFREIESVLEDQYSFIPREVFQDLLELQRVELYPDGVRQRALELLLLVMQQKRPTYYFAEELVTLPAAERQLFLRELYLFQQYGWPSNVTKLESSRKSTDRSSRVTDLIESTEALSHTFRELLRELLRVRPSLLHDVFDVFQFISVFLGQPSSQRDSKNSNTNLELGTSLLQLFDHMNSDINKARLNEWKLPSVPQDILDFVITGSVELQHSISLSILQTLRRCLLESADSKDDIAIFLGCKSTETFLSDRNPKTNGVDPPVTPSFHRRCISVDSSTTTPTSHSEAPSAVRVLPPLWFAAHLILRSQYAFNAFMEGGALEVFKQLWNTMDGSYLPGNSSNNTTTTVDDVRGVCCLIVGVISARNPFESLFEQLHSGDHKWFYALFRTFASHFEMINSFRAQIRTDNPLNDRQTMYDLLLRDLSEDPELVVEDIRWNVLFMELHDRREVHFVNAMIRLDSGELVQKTLRRILNAAQVTNTMSLPKALKLSSLVWLMNELIQQQPESLVGVVDVKLAASMFGSMKQIPTSPHDALSIFLLQHRHQQRQASQFIGYGGHELGKDLQYFIHYLGVVPTEELKVVVTYIVDSLISAVHSSPTATDNQILLESESQENTSLENDLVPFLQLLEFAAFLAALVPASVPLLLEANIIHTTLELCANSTRLFSSVQVDGFTGTSIMAKDLLHIQSLLLLGSLASSCMDQVVDEVKRDSHWSYYPTLFVEAAIKAQLSLASPSIGTIPSIRRLITNTMDTFPLYFLEVSNDSDISLSTMTKSLSLFGSDLAFTGKMTVSREIMKFISLAPRQSWSLVFNQNVLTHPSLHHCIQFIIREFLGCKSEDELQLGKEDKMYLIRLWRRSNEYGFHESHPVDRFVHLVYHIGNRLQWFTTWYSRLSDIGITELCDQLTNKRYDLEDIAESGSLWTGNMTHSRALTLRERRRDFFEAKLAPFSNRASALATDRGYETKTLFPSTEYQHNKEKTKPRLVLHSTTDGDSKGS</sequence>
<evidence type="ECO:0000313" key="3">
    <source>
        <dbReference type="Proteomes" id="UP001385951"/>
    </source>
</evidence>
<comment type="caution">
    <text evidence="2">The sequence shown here is derived from an EMBL/GenBank/DDBJ whole genome shotgun (WGS) entry which is preliminary data.</text>
</comment>
<reference evidence="2 3" key="1">
    <citation type="submission" date="2022-09" db="EMBL/GenBank/DDBJ databases">
        <authorList>
            <person name="Palmer J.M."/>
        </authorList>
    </citation>
    <scope>NUCLEOTIDE SEQUENCE [LARGE SCALE GENOMIC DNA]</scope>
    <source>
        <strain evidence="2 3">DSM 7382</strain>
    </source>
</reference>
<dbReference type="Proteomes" id="UP001385951">
    <property type="component" value="Unassembled WGS sequence"/>
</dbReference>
<organism evidence="2 3">
    <name type="scientific">Cerrena zonata</name>
    <dbReference type="NCBI Taxonomy" id="2478898"/>
    <lineage>
        <taxon>Eukaryota</taxon>
        <taxon>Fungi</taxon>
        <taxon>Dikarya</taxon>
        <taxon>Basidiomycota</taxon>
        <taxon>Agaricomycotina</taxon>
        <taxon>Agaricomycetes</taxon>
        <taxon>Polyporales</taxon>
        <taxon>Cerrenaceae</taxon>
        <taxon>Cerrena</taxon>
    </lineage>
</organism>
<protein>
    <submittedName>
        <fullName evidence="2">Uncharacterized protein</fullName>
    </submittedName>
</protein>
<name>A0AAW0FKR6_9APHY</name>
<keyword evidence="3" id="KW-1185">Reference proteome</keyword>
<gene>
    <name evidence="2" type="ORF">QCA50_014486</name>
</gene>
<dbReference type="AlphaFoldDB" id="A0AAW0FKR6"/>
<proteinExistence type="predicted"/>
<feature type="region of interest" description="Disordered" evidence="1">
    <location>
        <begin position="1020"/>
        <end position="1046"/>
    </location>
</feature>
<evidence type="ECO:0000313" key="2">
    <source>
        <dbReference type="EMBL" id="KAK7682283.1"/>
    </source>
</evidence>
<evidence type="ECO:0000256" key="1">
    <source>
        <dbReference type="SAM" id="MobiDB-lite"/>
    </source>
</evidence>